<dbReference type="CDD" id="cd00093">
    <property type="entry name" value="HTH_XRE"/>
    <property type="match status" value="1"/>
</dbReference>
<feature type="domain" description="HTH cro/C1-type" evidence="1">
    <location>
        <begin position="6"/>
        <end position="61"/>
    </location>
</feature>
<keyword evidence="3" id="KW-1185">Reference proteome</keyword>
<evidence type="ECO:0000259" key="1">
    <source>
        <dbReference type="SMART" id="SM00530"/>
    </source>
</evidence>
<name>A0A543IAL5_9ACTN</name>
<evidence type="ECO:0000313" key="2">
    <source>
        <dbReference type="EMBL" id="TQM67625.1"/>
    </source>
</evidence>
<evidence type="ECO:0000313" key="3">
    <source>
        <dbReference type="Proteomes" id="UP000316706"/>
    </source>
</evidence>
<organism evidence="2 3">
    <name type="scientific">Actinomadura hallensis</name>
    <dbReference type="NCBI Taxonomy" id="337895"/>
    <lineage>
        <taxon>Bacteria</taxon>
        <taxon>Bacillati</taxon>
        <taxon>Actinomycetota</taxon>
        <taxon>Actinomycetes</taxon>
        <taxon>Streptosporangiales</taxon>
        <taxon>Thermomonosporaceae</taxon>
        <taxon>Actinomadura</taxon>
    </lineage>
</organism>
<dbReference type="Proteomes" id="UP000316706">
    <property type="component" value="Unassembled WGS sequence"/>
</dbReference>
<dbReference type="SUPFAM" id="SSF47413">
    <property type="entry name" value="lambda repressor-like DNA-binding domains"/>
    <property type="match status" value="1"/>
</dbReference>
<dbReference type="RefSeq" id="WP_141966588.1">
    <property type="nucleotide sequence ID" value="NZ_VFPO01000001.1"/>
</dbReference>
<dbReference type="OrthoDB" id="3213425at2"/>
<dbReference type="PROSITE" id="PS50096">
    <property type="entry name" value="IQ"/>
    <property type="match status" value="1"/>
</dbReference>
<dbReference type="Pfam" id="PF13560">
    <property type="entry name" value="HTH_31"/>
    <property type="match status" value="1"/>
</dbReference>
<sequence>MTFGEKLRRLMAERGISQRRLAKLVPCNDGYLSRVAHDRKVPSQRMAERLDELLDAGGQLAALRAPSPWGALNGAVNLDDAERVTQAAERPARLDTATLDALETVLSGQRRLEDAIGAAALLRPVTGQLDAITGMLGEARGPLARRLGRIVAEWTVYAGWLNAALRRDGRALELLARAEELADEFEDGTIAAIATSFRGYVARQQGRPRAVVRASMAAMATPGGHPVQATFDRLQAAQGYATLGEAERARRLLDEAASRAADEVEPPPPVYWYSRPFFDLNIGVVLLGIGEHSDAAALLAEGLDGIPADQAGAEWLGEYRAALEEARDRA</sequence>
<gene>
    <name evidence="2" type="ORF">FHX41_1243</name>
</gene>
<dbReference type="SMART" id="SM00530">
    <property type="entry name" value="HTH_XRE"/>
    <property type="match status" value="1"/>
</dbReference>
<reference evidence="2 3" key="1">
    <citation type="submission" date="2019-06" db="EMBL/GenBank/DDBJ databases">
        <title>Sequencing the genomes of 1000 actinobacteria strains.</title>
        <authorList>
            <person name="Klenk H.-P."/>
        </authorList>
    </citation>
    <scope>NUCLEOTIDE SEQUENCE [LARGE SCALE GENOMIC DNA]</scope>
    <source>
        <strain evidence="2 3">DSM 45043</strain>
    </source>
</reference>
<accession>A0A543IAL5</accession>
<dbReference type="AlphaFoldDB" id="A0A543IAL5"/>
<dbReference type="EMBL" id="VFPO01000001">
    <property type="protein sequence ID" value="TQM67625.1"/>
    <property type="molecule type" value="Genomic_DNA"/>
</dbReference>
<dbReference type="InterPro" id="IPR010982">
    <property type="entry name" value="Lambda_DNA-bd_dom_sf"/>
</dbReference>
<comment type="caution">
    <text evidence="2">The sequence shown here is derived from an EMBL/GenBank/DDBJ whole genome shotgun (WGS) entry which is preliminary data.</text>
</comment>
<protein>
    <submittedName>
        <fullName evidence="2">Helix-turn-helix protein</fullName>
    </submittedName>
</protein>
<proteinExistence type="predicted"/>
<dbReference type="Gene3D" id="1.10.260.40">
    <property type="entry name" value="lambda repressor-like DNA-binding domains"/>
    <property type="match status" value="1"/>
</dbReference>
<dbReference type="GO" id="GO:0003677">
    <property type="term" value="F:DNA binding"/>
    <property type="evidence" value="ECO:0007669"/>
    <property type="project" value="InterPro"/>
</dbReference>
<dbReference type="InterPro" id="IPR001387">
    <property type="entry name" value="Cro/C1-type_HTH"/>
</dbReference>